<protein>
    <submittedName>
        <fullName evidence="3">Skin secretory protein xP2-like</fullName>
    </submittedName>
</protein>
<gene>
    <name evidence="3" type="primary">LOC103593367</name>
</gene>
<evidence type="ECO:0000256" key="1">
    <source>
        <dbReference type="SAM" id="MobiDB-lite"/>
    </source>
</evidence>
<keyword evidence="2" id="KW-1185">Reference proteome</keyword>
<dbReference type="Proteomes" id="UP000694923">
    <property type="component" value="Unplaced"/>
</dbReference>
<evidence type="ECO:0000313" key="3">
    <source>
        <dbReference type="RefSeq" id="XP_008574549.1"/>
    </source>
</evidence>
<feature type="compositionally biased region" description="Low complexity" evidence="1">
    <location>
        <begin position="69"/>
        <end position="99"/>
    </location>
</feature>
<reference evidence="3" key="1">
    <citation type="submission" date="2025-08" db="UniProtKB">
        <authorList>
            <consortium name="RefSeq"/>
        </authorList>
    </citation>
    <scope>IDENTIFICATION</scope>
</reference>
<dbReference type="RefSeq" id="XP_008574549.1">
    <property type="nucleotide sequence ID" value="XM_008576327.1"/>
</dbReference>
<proteinExistence type="predicted"/>
<feature type="region of interest" description="Disordered" evidence="1">
    <location>
        <begin position="1"/>
        <end position="131"/>
    </location>
</feature>
<evidence type="ECO:0000313" key="2">
    <source>
        <dbReference type="Proteomes" id="UP000694923"/>
    </source>
</evidence>
<sequence length="175" mass="18015">MGGSSGTLGIARATNPRGSWAWTLPAGGALEQPRSSAPGGGAAGLRAPAPAPARDRAGHSAPASGAQGEGTALRAGGLGAASTVAARGSAAAAAPGASAELRPQRGRKEPACPGRPWNEPTDRASRPRATRRPVPCIRATWALQTSSFTTVRNRRSLFRIFLRKQELKSFAQCWI</sequence>
<accession>A0ABM0R1Q8</accession>
<organism evidence="2 3">
    <name type="scientific">Galeopterus variegatus</name>
    <name type="common">Malayan flying lemur</name>
    <name type="synonym">Cynocephalus variegatus</name>
    <dbReference type="NCBI Taxonomy" id="482537"/>
    <lineage>
        <taxon>Eukaryota</taxon>
        <taxon>Metazoa</taxon>
        <taxon>Chordata</taxon>
        <taxon>Craniata</taxon>
        <taxon>Vertebrata</taxon>
        <taxon>Euteleostomi</taxon>
        <taxon>Mammalia</taxon>
        <taxon>Eutheria</taxon>
        <taxon>Euarchontoglires</taxon>
        <taxon>Dermoptera</taxon>
        <taxon>Cynocephalidae</taxon>
        <taxon>Galeopterus</taxon>
    </lineage>
</organism>
<name>A0ABM0R1Q8_GALVR</name>
<dbReference type="GeneID" id="103593367"/>